<evidence type="ECO:0000313" key="2">
    <source>
        <dbReference type="Proteomes" id="UP000828924"/>
    </source>
</evidence>
<dbReference type="Proteomes" id="UP000828924">
    <property type="component" value="Chromosome"/>
</dbReference>
<gene>
    <name evidence="1" type="ORF">J4032_21420</name>
</gene>
<keyword evidence="2" id="KW-1185">Reference proteome</keyword>
<dbReference type="EMBL" id="CP071872">
    <property type="protein sequence ID" value="UNM13672.1"/>
    <property type="molecule type" value="Genomic_DNA"/>
</dbReference>
<protein>
    <submittedName>
        <fullName evidence="1">SpoIIE family protein phosphatase</fullName>
    </submittedName>
</protein>
<sequence>MLGSVLRVVAADHAGGLIERRGGDIDTGLERLIDSLTRHCDLDLEGLASALLVDVRPTDDGPDDATVLVVVRL</sequence>
<proteinExistence type="predicted"/>
<dbReference type="RefSeq" id="WP_242332592.1">
    <property type="nucleotide sequence ID" value="NZ_CP071872.1"/>
</dbReference>
<organism evidence="1 2">
    <name type="scientific">Streptomyces formicae</name>
    <dbReference type="NCBI Taxonomy" id="1616117"/>
    <lineage>
        <taxon>Bacteria</taxon>
        <taxon>Bacillati</taxon>
        <taxon>Actinomycetota</taxon>
        <taxon>Actinomycetes</taxon>
        <taxon>Kitasatosporales</taxon>
        <taxon>Streptomycetaceae</taxon>
        <taxon>Streptomyces</taxon>
    </lineage>
</organism>
<accession>A0ABY3WQT3</accession>
<reference evidence="1 2" key="1">
    <citation type="submission" date="2021-03" db="EMBL/GenBank/DDBJ databases">
        <title>Complete genome of Streptomyces formicae strain 1H-GS9 (DSM 100524).</title>
        <authorList>
            <person name="Atanasov K.E."/>
            <person name="Altabella T."/>
            <person name="Ferrer A."/>
        </authorList>
    </citation>
    <scope>NUCLEOTIDE SEQUENCE [LARGE SCALE GENOMIC DNA]</scope>
    <source>
        <strain evidence="1 2">1H-GS9</strain>
    </source>
</reference>
<evidence type="ECO:0000313" key="1">
    <source>
        <dbReference type="EMBL" id="UNM13672.1"/>
    </source>
</evidence>
<name>A0ABY3WQT3_9ACTN</name>